<name>W6T4X9_9LACO</name>
<dbReference type="EMBL" id="AWWK01000074">
    <property type="protein sequence ID" value="ETY72979.1"/>
    <property type="molecule type" value="Genomic_DNA"/>
</dbReference>
<dbReference type="HOGENOM" id="CLU_3185068_0_0_9"/>
<organism evidence="1 2">
    <name type="scientific">Lactiplantibacillus fabifermentans T30PCM01</name>
    <dbReference type="NCBI Taxonomy" id="1400520"/>
    <lineage>
        <taxon>Bacteria</taxon>
        <taxon>Bacillati</taxon>
        <taxon>Bacillota</taxon>
        <taxon>Bacilli</taxon>
        <taxon>Lactobacillales</taxon>
        <taxon>Lactobacillaceae</taxon>
        <taxon>Lactiplantibacillus</taxon>
    </lineage>
</organism>
<comment type="caution">
    <text evidence="1">The sequence shown here is derived from an EMBL/GenBank/DDBJ whole genome shotgun (WGS) entry which is preliminary data.</text>
</comment>
<protein>
    <submittedName>
        <fullName evidence="1">Xre family toxin-antitoxin system</fullName>
    </submittedName>
</protein>
<reference evidence="1 2" key="1">
    <citation type="journal article" date="2014" name="Genome Announc.">
        <title>Genome Sequence of Lactobacillus fabifermentans Strain T30PCM01, Isolated from Fermenting Grape Marc.</title>
        <authorList>
            <person name="Treu L."/>
            <person name="Vendramin V."/>
            <person name="Bovo B."/>
            <person name="Giacomini A."/>
            <person name="Corich V."/>
            <person name="Campanaro S."/>
        </authorList>
    </citation>
    <scope>NUCLEOTIDE SEQUENCE [LARGE SCALE GENOMIC DNA]</scope>
    <source>
        <strain evidence="1 2">T30PCM01</strain>
    </source>
</reference>
<dbReference type="Proteomes" id="UP000019247">
    <property type="component" value="Unassembled WGS sequence"/>
</dbReference>
<evidence type="ECO:0000313" key="2">
    <source>
        <dbReference type="Proteomes" id="UP000019247"/>
    </source>
</evidence>
<gene>
    <name evidence="1" type="ORF">LFAB_14355</name>
</gene>
<evidence type="ECO:0000313" key="1">
    <source>
        <dbReference type="EMBL" id="ETY72979.1"/>
    </source>
</evidence>
<dbReference type="AlphaFoldDB" id="W6T4X9"/>
<accession>W6T4X9</accession>
<proteinExistence type="predicted"/>
<sequence>MMGIASQLLLQLDANFRLNQAKQNFEKDVPKNSSEKFLKPYAWVTD</sequence>